<dbReference type="GO" id="GO:0003841">
    <property type="term" value="F:1-acylglycerol-3-phosphate O-acyltransferase activity"/>
    <property type="evidence" value="ECO:0007669"/>
    <property type="project" value="TreeGrafter"/>
</dbReference>
<keyword evidence="4" id="KW-1133">Transmembrane helix</keyword>
<dbReference type="CDD" id="cd07989">
    <property type="entry name" value="LPLAT_AGPAT-like"/>
    <property type="match status" value="1"/>
</dbReference>
<dbReference type="Proteomes" id="UP000439522">
    <property type="component" value="Unassembled WGS sequence"/>
</dbReference>
<dbReference type="InterPro" id="IPR002123">
    <property type="entry name" value="Plipid/glycerol_acylTrfase"/>
</dbReference>
<dbReference type="SMART" id="SM00563">
    <property type="entry name" value="PlsC"/>
    <property type="match status" value="1"/>
</dbReference>
<dbReference type="RefSeq" id="WP_160611589.1">
    <property type="nucleotide sequence ID" value="NZ_WTZA01000002.1"/>
</dbReference>
<organism evidence="6 7">
    <name type="scientific">Tsuneonella aeria</name>
    <dbReference type="NCBI Taxonomy" id="1837929"/>
    <lineage>
        <taxon>Bacteria</taxon>
        <taxon>Pseudomonadati</taxon>
        <taxon>Pseudomonadota</taxon>
        <taxon>Alphaproteobacteria</taxon>
        <taxon>Sphingomonadales</taxon>
        <taxon>Erythrobacteraceae</taxon>
        <taxon>Tsuneonella</taxon>
    </lineage>
</organism>
<dbReference type="SUPFAM" id="SSF69593">
    <property type="entry name" value="Glycerol-3-phosphate (1)-acyltransferase"/>
    <property type="match status" value="1"/>
</dbReference>
<evidence type="ECO:0000256" key="1">
    <source>
        <dbReference type="ARBA" id="ARBA00005189"/>
    </source>
</evidence>
<comment type="pathway">
    <text evidence="1">Lipid metabolism.</text>
</comment>
<dbReference type="PANTHER" id="PTHR10434">
    <property type="entry name" value="1-ACYL-SN-GLYCEROL-3-PHOSPHATE ACYLTRANSFERASE"/>
    <property type="match status" value="1"/>
</dbReference>
<protein>
    <submittedName>
        <fullName evidence="6">1-acyl-sn-glycerol-3-phosphate acyltransferase</fullName>
    </submittedName>
</protein>
<feature type="domain" description="Phospholipid/glycerol acyltransferase" evidence="5">
    <location>
        <begin position="74"/>
        <end position="188"/>
    </location>
</feature>
<dbReference type="Pfam" id="PF01553">
    <property type="entry name" value="Acyltransferase"/>
    <property type="match status" value="1"/>
</dbReference>
<keyword evidence="2 6" id="KW-0808">Transferase</keyword>
<dbReference type="PANTHER" id="PTHR10434:SF11">
    <property type="entry name" value="1-ACYL-SN-GLYCEROL-3-PHOSPHATE ACYLTRANSFERASE"/>
    <property type="match status" value="1"/>
</dbReference>
<evidence type="ECO:0000256" key="2">
    <source>
        <dbReference type="ARBA" id="ARBA00022679"/>
    </source>
</evidence>
<sequence>MIALLVLLRNVVFYPLFYLGSFGFTAGSLIARPFDVTLFRRIVRGWALYQRACLRWILGIRVRVEGGGPVDGPVLYAIKHESFFEAIDMPALFDLPVVFAKDTLFDIPLWGKAAAAYGIVPVERDQGARALRAMIAAAKGFSETGRPLVIFPEGTRVPHGTAPPLQSGFAGLYKLLGLPVVPVAVDSGPLYHRWLKRPGTVTYRFGAPVPPGLPREEAEVRVHAAMNALNAPSDEREAEPG</sequence>
<evidence type="ECO:0000256" key="3">
    <source>
        <dbReference type="ARBA" id="ARBA00023315"/>
    </source>
</evidence>
<dbReference type="GO" id="GO:0006654">
    <property type="term" value="P:phosphatidic acid biosynthetic process"/>
    <property type="evidence" value="ECO:0007669"/>
    <property type="project" value="TreeGrafter"/>
</dbReference>
<gene>
    <name evidence="6" type="ORF">GRI40_10740</name>
</gene>
<accession>A0A6I4TGE9</accession>
<dbReference type="OrthoDB" id="5290997at2"/>
<keyword evidence="3 6" id="KW-0012">Acyltransferase</keyword>
<proteinExistence type="predicted"/>
<reference evidence="6 7" key="1">
    <citation type="submission" date="2019-12" db="EMBL/GenBank/DDBJ databases">
        <title>Genomic-based taxomic classification of the family Erythrobacteraceae.</title>
        <authorList>
            <person name="Xu L."/>
        </authorList>
    </citation>
    <scope>NUCLEOTIDE SEQUENCE [LARGE SCALE GENOMIC DNA]</scope>
    <source>
        <strain evidence="6 7">100921-2</strain>
    </source>
</reference>
<evidence type="ECO:0000259" key="5">
    <source>
        <dbReference type="SMART" id="SM00563"/>
    </source>
</evidence>
<name>A0A6I4TGE9_9SPHN</name>
<evidence type="ECO:0000256" key="4">
    <source>
        <dbReference type="SAM" id="Phobius"/>
    </source>
</evidence>
<dbReference type="EMBL" id="WTZA01000002">
    <property type="protein sequence ID" value="MXO75694.1"/>
    <property type="molecule type" value="Genomic_DNA"/>
</dbReference>
<comment type="caution">
    <text evidence="6">The sequence shown here is derived from an EMBL/GenBank/DDBJ whole genome shotgun (WGS) entry which is preliminary data.</text>
</comment>
<evidence type="ECO:0000313" key="7">
    <source>
        <dbReference type="Proteomes" id="UP000439522"/>
    </source>
</evidence>
<dbReference type="AlphaFoldDB" id="A0A6I4TGE9"/>
<keyword evidence="4" id="KW-0812">Transmembrane</keyword>
<feature type="transmembrane region" description="Helical" evidence="4">
    <location>
        <begin position="12"/>
        <end position="31"/>
    </location>
</feature>
<evidence type="ECO:0000313" key="6">
    <source>
        <dbReference type="EMBL" id="MXO75694.1"/>
    </source>
</evidence>
<keyword evidence="4" id="KW-0472">Membrane</keyword>
<keyword evidence="7" id="KW-1185">Reference proteome</keyword>